<evidence type="ECO:0008006" key="3">
    <source>
        <dbReference type="Google" id="ProtNLM"/>
    </source>
</evidence>
<dbReference type="InterPro" id="IPR047715">
    <property type="entry name" value="EboA_dom"/>
</dbReference>
<organism evidence="1 2">
    <name type="scientific">Zobellia uliginosa</name>
    <dbReference type="NCBI Taxonomy" id="143224"/>
    <lineage>
        <taxon>Bacteria</taxon>
        <taxon>Pseudomonadati</taxon>
        <taxon>Bacteroidota</taxon>
        <taxon>Flavobacteriia</taxon>
        <taxon>Flavobacteriales</taxon>
        <taxon>Flavobacteriaceae</taxon>
        <taxon>Zobellia</taxon>
    </lineage>
</organism>
<dbReference type="Proteomes" id="UP000185728">
    <property type="component" value="Unassembled WGS sequence"/>
</dbReference>
<name>A0ABY1L3H7_9FLAO</name>
<accession>A0ABY1L3H7</accession>
<dbReference type="NCBIfam" id="NF035938">
    <property type="entry name" value="EboA_domain"/>
    <property type="match status" value="1"/>
</dbReference>
<reference evidence="1 2" key="1">
    <citation type="submission" date="2017-01" db="EMBL/GenBank/DDBJ databases">
        <authorList>
            <person name="Varghese N."/>
            <person name="Submissions S."/>
        </authorList>
    </citation>
    <scope>NUCLEOTIDE SEQUENCE [LARGE SCALE GENOMIC DNA]</scope>
    <source>
        <strain evidence="1 2">DSM 2061</strain>
    </source>
</reference>
<evidence type="ECO:0000313" key="2">
    <source>
        <dbReference type="Proteomes" id="UP000185728"/>
    </source>
</evidence>
<evidence type="ECO:0000313" key="1">
    <source>
        <dbReference type="EMBL" id="SIS98263.1"/>
    </source>
</evidence>
<comment type="caution">
    <text evidence="1">The sequence shown here is derived from an EMBL/GenBank/DDBJ whole genome shotgun (WGS) entry which is preliminary data.</text>
</comment>
<dbReference type="RefSeq" id="WP_076456667.1">
    <property type="nucleotide sequence ID" value="NZ_FTOB01000006.1"/>
</dbReference>
<protein>
    <recommendedName>
        <fullName evidence="3">ERAP1-like C-terminal domain-containing protein</fullName>
    </recommendedName>
</protein>
<dbReference type="EMBL" id="FTOB01000006">
    <property type="protein sequence ID" value="SIS98263.1"/>
    <property type="molecule type" value="Genomic_DNA"/>
</dbReference>
<sequence>MKFTKLDQGLRSLLNSNLDPETKSWLHSKLELIVGSSSAKELYMTYSLLASKIDANKTLQLGSDTDEVTAYLRTQSASTLEIARIYLLIEVLKADAAFFTPKVANLIQVADTGELETFLKYLMLLPDAENYKQTAVEALRTNIATIFEAISMQNPYPAKYFNDQQWNQMYLKAAFMQLDLSNILSIDERANKDLARIISDYAHERWAASREIDPLFWRPVAAFLDDNLLKDMQRLFTSDNPVENKVAALCCYNSEAPKAKELLAQYPQLQSEVANEKITWNNIKA</sequence>
<gene>
    <name evidence="1" type="ORF">SAMN05421766_10671</name>
</gene>
<keyword evidence="2" id="KW-1185">Reference proteome</keyword>
<proteinExistence type="predicted"/>